<sequence>MEFYLEDGKQLSPNCSTLVLPALSIGNVGQLAVDLLISSLKRRKIGYLDEPNVLPCVGNDAYSPSPLGKLALPVEAYESSSSAMTLVQQRSPVVKGTMIEYAKNVASFAAANGKNHVIILSSLDFGRWKNIDMSSGLQIYYLSSSNVDGTDADCETLGWNRLQDYDPAQRTWKYLNTLAEQGSVPDEDFSFEELEDEDYYPSLPFAALFSCFKAKGLKVTCLLCYCSEGDNIPEAFHLAEANKQTDGVEPQWITWKRKFLEMNDVDIPRVRARGTYVMEGLLQACRASGRTI</sequence>
<proteinExistence type="inferred from homology"/>
<evidence type="ECO:0000256" key="1">
    <source>
        <dbReference type="ARBA" id="ARBA00019186"/>
    </source>
</evidence>
<dbReference type="GO" id="GO:0043248">
    <property type="term" value="P:proteasome assembly"/>
    <property type="evidence" value="ECO:0007669"/>
    <property type="project" value="TreeGrafter"/>
</dbReference>
<dbReference type="InterPro" id="IPR019151">
    <property type="entry name" value="Proteasome_assmbl_chaperone_2"/>
</dbReference>
<dbReference type="GO" id="GO:0000502">
    <property type="term" value="C:proteasome complex"/>
    <property type="evidence" value="ECO:0007669"/>
    <property type="project" value="UniProtKB-KW"/>
</dbReference>
<gene>
    <name evidence="4" type="ORF">Sangu_1066200</name>
</gene>
<evidence type="ECO:0000256" key="3">
    <source>
        <dbReference type="ARBA" id="ARBA00025745"/>
    </source>
</evidence>
<comment type="caution">
    <text evidence="4">The sequence shown here is derived from an EMBL/GenBank/DDBJ whole genome shotgun (WGS) entry which is preliminary data.</text>
</comment>
<dbReference type="PANTHER" id="PTHR12970:SF1">
    <property type="entry name" value="PROTEASOME ASSEMBLY CHAPERONE 2"/>
    <property type="match status" value="1"/>
</dbReference>
<protein>
    <recommendedName>
        <fullName evidence="1">Proteasome assembly chaperone 2</fullName>
    </recommendedName>
</protein>
<organism evidence="4">
    <name type="scientific">Sesamum angustifolium</name>
    <dbReference type="NCBI Taxonomy" id="2727405"/>
    <lineage>
        <taxon>Eukaryota</taxon>
        <taxon>Viridiplantae</taxon>
        <taxon>Streptophyta</taxon>
        <taxon>Embryophyta</taxon>
        <taxon>Tracheophyta</taxon>
        <taxon>Spermatophyta</taxon>
        <taxon>Magnoliopsida</taxon>
        <taxon>eudicotyledons</taxon>
        <taxon>Gunneridae</taxon>
        <taxon>Pentapetalae</taxon>
        <taxon>asterids</taxon>
        <taxon>lamiids</taxon>
        <taxon>Lamiales</taxon>
        <taxon>Pedaliaceae</taxon>
        <taxon>Sesamum</taxon>
    </lineage>
</organism>
<dbReference type="GO" id="GO:0005829">
    <property type="term" value="C:cytosol"/>
    <property type="evidence" value="ECO:0007669"/>
    <property type="project" value="TreeGrafter"/>
</dbReference>
<evidence type="ECO:0000256" key="2">
    <source>
        <dbReference type="ARBA" id="ARBA00023186"/>
    </source>
</evidence>
<reference evidence="4" key="1">
    <citation type="submission" date="2020-06" db="EMBL/GenBank/DDBJ databases">
        <authorList>
            <person name="Li T."/>
            <person name="Hu X."/>
            <person name="Zhang T."/>
            <person name="Song X."/>
            <person name="Zhang H."/>
            <person name="Dai N."/>
            <person name="Sheng W."/>
            <person name="Hou X."/>
            <person name="Wei L."/>
        </authorList>
    </citation>
    <scope>NUCLEOTIDE SEQUENCE</scope>
    <source>
        <strain evidence="4">G01</strain>
        <tissue evidence="4">Leaf</tissue>
    </source>
</reference>
<dbReference type="FunFam" id="3.40.50.10900:FF:000004">
    <property type="entry name" value="Proteasome assembly chaperone 2"/>
    <property type="match status" value="1"/>
</dbReference>
<reference evidence="4" key="2">
    <citation type="journal article" date="2024" name="Plant">
        <title>Genomic evolution and insights into agronomic trait innovations of Sesamum species.</title>
        <authorList>
            <person name="Miao H."/>
            <person name="Wang L."/>
            <person name="Qu L."/>
            <person name="Liu H."/>
            <person name="Sun Y."/>
            <person name="Le M."/>
            <person name="Wang Q."/>
            <person name="Wei S."/>
            <person name="Zheng Y."/>
            <person name="Lin W."/>
            <person name="Duan Y."/>
            <person name="Cao H."/>
            <person name="Xiong S."/>
            <person name="Wang X."/>
            <person name="Wei L."/>
            <person name="Li C."/>
            <person name="Ma Q."/>
            <person name="Ju M."/>
            <person name="Zhao R."/>
            <person name="Li G."/>
            <person name="Mu C."/>
            <person name="Tian Q."/>
            <person name="Mei H."/>
            <person name="Zhang T."/>
            <person name="Gao T."/>
            <person name="Zhang H."/>
        </authorList>
    </citation>
    <scope>NUCLEOTIDE SEQUENCE</scope>
    <source>
        <strain evidence="4">G01</strain>
    </source>
</reference>
<keyword evidence="4" id="KW-0647">Proteasome</keyword>
<dbReference type="EMBL" id="JACGWK010000006">
    <property type="protein sequence ID" value="KAL0348384.1"/>
    <property type="molecule type" value="Genomic_DNA"/>
</dbReference>
<keyword evidence="2" id="KW-0143">Chaperone</keyword>
<dbReference type="PANTHER" id="PTHR12970">
    <property type="entry name" value="PROTEASOME ASSEMBLY CHAPERONE 2"/>
    <property type="match status" value="1"/>
</dbReference>
<dbReference type="Pfam" id="PF09754">
    <property type="entry name" value="PAC2"/>
    <property type="match status" value="1"/>
</dbReference>
<dbReference type="InterPro" id="IPR016562">
    <property type="entry name" value="Proteasome_assmbl_chp_2_euk"/>
</dbReference>
<dbReference type="Gene3D" id="3.40.50.10900">
    <property type="entry name" value="PAC-like subunit"/>
    <property type="match status" value="2"/>
</dbReference>
<dbReference type="InterPro" id="IPR038389">
    <property type="entry name" value="PSMG2_sf"/>
</dbReference>
<comment type="similarity">
    <text evidence="3">Belongs to the PSMG2 family.</text>
</comment>
<name>A0AAW2P098_9LAMI</name>
<dbReference type="AlphaFoldDB" id="A0AAW2P098"/>
<accession>A0AAW2P098</accession>
<evidence type="ECO:0000313" key="4">
    <source>
        <dbReference type="EMBL" id="KAL0348384.1"/>
    </source>
</evidence>
<dbReference type="GO" id="GO:0005634">
    <property type="term" value="C:nucleus"/>
    <property type="evidence" value="ECO:0007669"/>
    <property type="project" value="TreeGrafter"/>
</dbReference>